<reference evidence="2 3" key="1">
    <citation type="submission" date="2020-12" db="EMBL/GenBank/DDBJ databases">
        <title>Olleya sediminilitoris sp. nov., isolated from a tidal flat.</title>
        <authorList>
            <person name="Park S."/>
            <person name="Yoon J.-H."/>
        </authorList>
    </citation>
    <scope>NUCLEOTIDE SEQUENCE [LARGE SCALE GENOMIC DNA]</scope>
    <source>
        <strain evidence="2 3">YSTF-M6</strain>
    </source>
</reference>
<dbReference type="PANTHER" id="PTHR42852:SF18">
    <property type="entry name" value="CHROMOSOME UNDETERMINED SCAFFOLD_47, WHOLE GENOME SHOTGUN SEQUENCE"/>
    <property type="match status" value="1"/>
</dbReference>
<evidence type="ECO:0000313" key="3">
    <source>
        <dbReference type="Proteomes" id="UP000605013"/>
    </source>
</evidence>
<protein>
    <submittedName>
        <fullName evidence="2">TlpA family protein disulfide reductase</fullName>
    </submittedName>
</protein>
<dbReference type="RefSeq" id="WP_202999183.1">
    <property type="nucleotide sequence ID" value="NZ_JAEMEF010000003.1"/>
</dbReference>
<dbReference type="CDD" id="cd02966">
    <property type="entry name" value="TlpA_like_family"/>
    <property type="match status" value="1"/>
</dbReference>
<proteinExistence type="predicted"/>
<evidence type="ECO:0000313" key="2">
    <source>
        <dbReference type="EMBL" id="MBL7559031.1"/>
    </source>
</evidence>
<dbReference type="Gene3D" id="3.40.30.10">
    <property type="entry name" value="Glutaredoxin"/>
    <property type="match status" value="1"/>
</dbReference>
<dbReference type="PANTHER" id="PTHR42852">
    <property type="entry name" value="THIOL:DISULFIDE INTERCHANGE PROTEIN DSBE"/>
    <property type="match status" value="1"/>
</dbReference>
<name>A0ABS1WIT9_9FLAO</name>
<comment type="caution">
    <text evidence="2">The sequence shown here is derived from an EMBL/GenBank/DDBJ whole genome shotgun (WGS) entry which is preliminary data.</text>
</comment>
<dbReference type="SUPFAM" id="SSF52833">
    <property type="entry name" value="Thioredoxin-like"/>
    <property type="match status" value="1"/>
</dbReference>
<dbReference type="InterPro" id="IPR013766">
    <property type="entry name" value="Thioredoxin_domain"/>
</dbReference>
<dbReference type="PROSITE" id="PS51352">
    <property type="entry name" value="THIOREDOXIN_2"/>
    <property type="match status" value="1"/>
</dbReference>
<organism evidence="2 3">
    <name type="scientific">Olleya sediminilitoris</name>
    <dbReference type="NCBI Taxonomy" id="2795739"/>
    <lineage>
        <taxon>Bacteria</taxon>
        <taxon>Pseudomonadati</taxon>
        <taxon>Bacteroidota</taxon>
        <taxon>Flavobacteriia</taxon>
        <taxon>Flavobacteriales</taxon>
        <taxon>Flavobacteriaceae</taxon>
    </lineage>
</organism>
<sequence length="245" mass="27895">MKFLKSLSFILSFIGFGLLQAQDFKFIPKEQRLLTDEEVKTTEIIITPDILLFNETGKILPMSQVQLMTNSNYKPLFYVDQNERLKSILFIRLEGVNKTIQKNPEAEFTKGEKALDFITTDLNGNTFKLSDLKGQVVVLNFWFTKCGPCISEMPELNNLTENFKNKKVKFLAITFNSKEIVKQFLKDTAFDYTITPNANDVITMYGVQSYPTSIVIDKNGNIVTKEVGYRTNIKSVLTKAIDAAL</sequence>
<accession>A0ABS1WIT9</accession>
<dbReference type="InterPro" id="IPR013740">
    <property type="entry name" value="Redoxin"/>
</dbReference>
<dbReference type="InterPro" id="IPR050553">
    <property type="entry name" value="Thioredoxin_ResA/DsbE_sf"/>
</dbReference>
<dbReference type="Pfam" id="PF08534">
    <property type="entry name" value="Redoxin"/>
    <property type="match status" value="1"/>
</dbReference>
<keyword evidence="3" id="KW-1185">Reference proteome</keyword>
<dbReference type="Proteomes" id="UP000605013">
    <property type="component" value="Unassembled WGS sequence"/>
</dbReference>
<dbReference type="InterPro" id="IPR036249">
    <property type="entry name" value="Thioredoxin-like_sf"/>
</dbReference>
<gene>
    <name evidence="2" type="ORF">JAO71_04370</name>
</gene>
<feature type="domain" description="Thioredoxin" evidence="1">
    <location>
        <begin position="108"/>
        <end position="245"/>
    </location>
</feature>
<dbReference type="EMBL" id="JAEMEF010000003">
    <property type="protein sequence ID" value="MBL7559031.1"/>
    <property type="molecule type" value="Genomic_DNA"/>
</dbReference>
<evidence type="ECO:0000259" key="1">
    <source>
        <dbReference type="PROSITE" id="PS51352"/>
    </source>
</evidence>